<feature type="signal peptide" evidence="1">
    <location>
        <begin position="1"/>
        <end position="36"/>
    </location>
</feature>
<evidence type="ECO:0000256" key="1">
    <source>
        <dbReference type="SAM" id="SignalP"/>
    </source>
</evidence>
<dbReference type="Gene3D" id="2.40.10.10">
    <property type="entry name" value="Trypsin-like serine proteases"/>
    <property type="match status" value="2"/>
</dbReference>
<dbReference type="Proteomes" id="UP001334732">
    <property type="component" value="Chromosome"/>
</dbReference>
<feature type="chain" id="PRO_5046606187" evidence="1">
    <location>
        <begin position="37"/>
        <end position="270"/>
    </location>
</feature>
<gene>
    <name evidence="2" type="ORF">VA613_00600</name>
</gene>
<evidence type="ECO:0000313" key="3">
    <source>
        <dbReference type="Proteomes" id="UP001334732"/>
    </source>
</evidence>
<keyword evidence="2" id="KW-0645">Protease</keyword>
<dbReference type="PANTHER" id="PTHR43019:SF23">
    <property type="entry name" value="PROTEASE DO-LIKE 5, CHLOROPLASTIC"/>
    <property type="match status" value="1"/>
</dbReference>
<reference evidence="2 3" key="1">
    <citation type="submission" date="2023-12" db="EMBL/GenBank/DDBJ databases">
        <title>Thiobacillus sedimentum sp. nov., a chemolithoautotrophic sulfur-oxidizing bacterium isolated from freshwater sediment.</title>
        <authorList>
            <person name="Luo J."/>
            <person name="Dai C."/>
        </authorList>
    </citation>
    <scope>NUCLEOTIDE SEQUENCE [LARGE SCALE GENOMIC DNA]</scope>
    <source>
        <strain evidence="2 3">SCUT-2</strain>
    </source>
</reference>
<dbReference type="InterPro" id="IPR043504">
    <property type="entry name" value="Peptidase_S1_PA_chymotrypsin"/>
</dbReference>
<keyword evidence="1" id="KW-0732">Signal</keyword>
<dbReference type="PANTHER" id="PTHR43019">
    <property type="entry name" value="SERINE ENDOPROTEASE DEGS"/>
    <property type="match status" value="1"/>
</dbReference>
<evidence type="ECO:0000313" key="2">
    <source>
        <dbReference type="EMBL" id="WRS39398.1"/>
    </source>
</evidence>
<dbReference type="Pfam" id="PF13365">
    <property type="entry name" value="Trypsin_2"/>
    <property type="match status" value="1"/>
</dbReference>
<keyword evidence="3" id="KW-1185">Reference proteome</keyword>
<organism evidence="2 3">
    <name type="scientific">Thiobacillus sedimenti</name>
    <dbReference type="NCBI Taxonomy" id="3110231"/>
    <lineage>
        <taxon>Bacteria</taxon>
        <taxon>Pseudomonadati</taxon>
        <taxon>Pseudomonadota</taxon>
        <taxon>Betaproteobacteria</taxon>
        <taxon>Nitrosomonadales</taxon>
        <taxon>Thiobacillaceae</taxon>
        <taxon>Thiobacillus</taxon>
    </lineage>
</organism>
<dbReference type="RefSeq" id="WP_324779929.1">
    <property type="nucleotide sequence ID" value="NZ_CP141769.1"/>
</dbReference>
<name>A0ABZ1CK44_9PROT</name>
<dbReference type="SUPFAM" id="SSF50494">
    <property type="entry name" value="Trypsin-like serine proteases"/>
    <property type="match status" value="1"/>
</dbReference>
<accession>A0ABZ1CK44</accession>
<dbReference type="GO" id="GO:0008233">
    <property type="term" value="F:peptidase activity"/>
    <property type="evidence" value="ECO:0007669"/>
    <property type="project" value="UniProtKB-KW"/>
</dbReference>
<dbReference type="InterPro" id="IPR009003">
    <property type="entry name" value="Peptidase_S1_PA"/>
</dbReference>
<sequence length="270" mass="28206">MASKPHTSPVPRGGARSAWRLALALLAASTAMTARADVADTLPLVKPGVVGVGTIMPTGRPPASLQGTGFAVLDGHYVVSCAHIFSKPLDSEKMERYAVFIGRGRQISVRSATLVATDKAHDLAVLRVAGDPLPPLKLGDSDHAREGWQLYFTGYPIGAILGLNASTHRAGLAAIIPIFNPVAAASQLTPHAIKQAGVAYEVFELDAVAYPGNSGSPVWHPDTGEVLGVVNSVYVKGTRDAALSAPSGLTYAIPVKYVHRLLEEAVPNAP</sequence>
<protein>
    <submittedName>
        <fullName evidence="2">Serine protease</fullName>
    </submittedName>
</protein>
<dbReference type="GO" id="GO:0006508">
    <property type="term" value="P:proteolysis"/>
    <property type="evidence" value="ECO:0007669"/>
    <property type="project" value="UniProtKB-KW"/>
</dbReference>
<proteinExistence type="predicted"/>
<keyword evidence="2" id="KW-0378">Hydrolase</keyword>
<dbReference type="EMBL" id="CP141769">
    <property type="protein sequence ID" value="WRS39398.1"/>
    <property type="molecule type" value="Genomic_DNA"/>
</dbReference>